<evidence type="ECO:0000313" key="2">
    <source>
        <dbReference type="Proteomes" id="UP000007437"/>
    </source>
</evidence>
<dbReference type="HOGENOM" id="CLU_3150495_0_0_4"/>
<name>E5AR94_MYCRK</name>
<gene>
    <name evidence="1" type="ordered locus">RBRH_02633</name>
</gene>
<dbReference type="EMBL" id="FR687359">
    <property type="protein sequence ID" value="CBW75126.1"/>
    <property type="molecule type" value="Genomic_DNA"/>
</dbReference>
<reference evidence="1 2" key="1">
    <citation type="journal article" date="2011" name="J. Bacteriol.">
        <title>Complete genome sequence of Burkholderia rhizoxinica, an endosymbiont of Rhizopus microsporus.</title>
        <authorList>
            <person name="Lackner G."/>
            <person name="Moebius N."/>
            <person name="Partida-Martinez L."/>
            <person name="Hertweck C."/>
        </authorList>
    </citation>
    <scope>NUCLEOTIDE SEQUENCE [LARGE SCALE GENOMIC DNA]</scope>
    <source>
        <strain evidence="2">DSM 19002 / CIP 109453 / HKI 454</strain>
    </source>
</reference>
<proteinExistence type="predicted"/>
<dbReference type="STRING" id="882378.RBRH_02633"/>
<accession>E5AR94</accession>
<dbReference type="KEGG" id="brh:RBRH_02633"/>
<dbReference type="AlphaFoldDB" id="E5AR94"/>
<organism evidence="1 2">
    <name type="scientific">Mycetohabitans rhizoxinica (strain DSM 19002 / CIP 109453 / HKI 454)</name>
    <name type="common">Paraburkholderia rhizoxinica</name>
    <dbReference type="NCBI Taxonomy" id="882378"/>
    <lineage>
        <taxon>Bacteria</taxon>
        <taxon>Pseudomonadati</taxon>
        <taxon>Pseudomonadota</taxon>
        <taxon>Betaproteobacteria</taxon>
        <taxon>Burkholderiales</taxon>
        <taxon>Burkholderiaceae</taxon>
        <taxon>Mycetohabitans</taxon>
    </lineage>
</organism>
<protein>
    <submittedName>
        <fullName evidence="1">Uncharacterized protein</fullName>
    </submittedName>
</protein>
<sequence length="48" mass="5441">MECAGWRRNRVIAAISLMGRKSIYIILRMLTPNDEVLDKAALGPLLNR</sequence>
<dbReference type="Proteomes" id="UP000007437">
    <property type="component" value="Chromosome"/>
</dbReference>
<evidence type="ECO:0000313" key="1">
    <source>
        <dbReference type="EMBL" id="CBW75126.1"/>
    </source>
</evidence>